<dbReference type="GO" id="GO:0005829">
    <property type="term" value="C:cytosol"/>
    <property type="evidence" value="ECO:0007669"/>
    <property type="project" value="TreeGrafter"/>
</dbReference>
<dbReference type="InterPro" id="IPR007303">
    <property type="entry name" value="TIP41-like"/>
</dbReference>
<sequence length="260" mass="30138">MDLTYKKFEDKDSYGIMINDWVVQSCHKPILTAPEIDDLSEELGIRIPEMIFGNSFLVIKHIKSGFSYSLRASDALKLVKKGMGYVNEIKVPASELWEKTRLAKNPDIKVINPFDWTFSTPYAGSPVMLDFKKTHFSIDYAKLQVLEPLLFFDKNTLFEDDLGDNGCSSLTYKIRVMNTGIFILMRFFLRVDGVLFRIWDTRFYVDFNSETLIRERTTREETYESIKSDLSMLNNSDYVLGLMDPIPDTIKNEIIDFSSF</sequence>
<comment type="similarity">
    <text evidence="1">Belongs to the TIP41 family.</text>
</comment>
<dbReference type="GO" id="GO:0031929">
    <property type="term" value="P:TOR signaling"/>
    <property type="evidence" value="ECO:0007669"/>
    <property type="project" value="TreeGrafter"/>
</dbReference>
<evidence type="ECO:0000256" key="1">
    <source>
        <dbReference type="ARBA" id="ARBA00006658"/>
    </source>
</evidence>
<dbReference type="Pfam" id="PF04176">
    <property type="entry name" value="TIP41"/>
    <property type="match status" value="1"/>
</dbReference>
<dbReference type="EMBL" id="MBFS01000006">
    <property type="protein sequence ID" value="PVV05435.1"/>
    <property type="molecule type" value="Genomic_DNA"/>
</dbReference>
<keyword evidence="3" id="KW-1185">Reference proteome</keyword>
<dbReference type="PANTHER" id="PTHR21021:SF16">
    <property type="entry name" value="TIP41-LIKE PROTEIN"/>
    <property type="match status" value="1"/>
</dbReference>
<reference evidence="2 3" key="1">
    <citation type="journal article" date="2018" name="MBio">
        <title>Comparative Genomics Reveals the Core Gene Toolbox for the Fungus-Insect Symbiosis.</title>
        <authorList>
            <person name="Wang Y."/>
            <person name="Stata M."/>
            <person name="Wang W."/>
            <person name="Stajich J.E."/>
            <person name="White M.M."/>
            <person name="Moncalvo J.M."/>
        </authorList>
    </citation>
    <scope>NUCLEOTIDE SEQUENCE [LARGE SCALE GENOMIC DNA]</scope>
    <source>
        <strain evidence="2 3">SC-DP-2</strain>
    </source>
</reference>
<gene>
    <name evidence="2" type="ORF">BB560_000049</name>
</gene>
<dbReference type="Proteomes" id="UP000245609">
    <property type="component" value="Unassembled WGS sequence"/>
</dbReference>
<evidence type="ECO:0000313" key="3">
    <source>
        <dbReference type="Proteomes" id="UP000245609"/>
    </source>
</evidence>
<evidence type="ECO:0008006" key="4">
    <source>
        <dbReference type="Google" id="ProtNLM"/>
    </source>
</evidence>
<dbReference type="OrthoDB" id="10253878at2759"/>
<organism evidence="2 3">
    <name type="scientific">Smittium megazygosporum</name>
    <dbReference type="NCBI Taxonomy" id="133381"/>
    <lineage>
        <taxon>Eukaryota</taxon>
        <taxon>Fungi</taxon>
        <taxon>Fungi incertae sedis</taxon>
        <taxon>Zoopagomycota</taxon>
        <taxon>Kickxellomycotina</taxon>
        <taxon>Harpellomycetes</taxon>
        <taxon>Harpellales</taxon>
        <taxon>Legeriomycetaceae</taxon>
        <taxon>Smittium</taxon>
    </lineage>
</organism>
<evidence type="ECO:0000313" key="2">
    <source>
        <dbReference type="EMBL" id="PVV05435.1"/>
    </source>
</evidence>
<protein>
    <recommendedName>
        <fullName evidence="4">TIP41-like protein</fullName>
    </recommendedName>
</protein>
<proteinExistence type="inferred from homology"/>
<dbReference type="InterPro" id="IPR051330">
    <property type="entry name" value="Phosphatase_reg/MetRdx"/>
</dbReference>
<name>A0A2T9ZLH8_9FUNG</name>
<dbReference type="AlphaFoldDB" id="A0A2T9ZLH8"/>
<dbReference type="PANTHER" id="PTHR21021">
    <property type="entry name" value="GAF/PUTATIVE CYTOSKELETAL PROTEIN"/>
    <property type="match status" value="1"/>
</dbReference>
<dbReference type="STRING" id="133381.A0A2T9ZLH8"/>
<comment type="caution">
    <text evidence="2">The sequence shown here is derived from an EMBL/GenBank/DDBJ whole genome shotgun (WGS) entry which is preliminary data.</text>
</comment>
<accession>A0A2T9ZLH8</accession>